<feature type="region of interest" description="Disordered" evidence="9">
    <location>
        <begin position="101"/>
        <end position="120"/>
    </location>
</feature>
<comment type="similarity">
    <text evidence="2 8">Belongs to the FAN1 family.</text>
</comment>
<dbReference type="PANTHER" id="PTHR15749">
    <property type="entry name" value="FANCONI-ASSOCIATED NUCLEASE 1"/>
    <property type="match status" value="1"/>
</dbReference>
<organism evidence="11 12">
    <name type="scientific">Cardiocondyla obscurior</name>
    <dbReference type="NCBI Taxonomy" id="286306"/>
    <lineage>
        <taxon>Eukaryota</taxon>
        <taxon>Metazoa</taxon>
        <taxon>Ecdysozoa</taxon>
        <taxon>Arthropoda</taxon>
        <taxon>Hexapoda</taxon>
        <taxon>Insecta</taxon>
        <taxon>Pterygota</taxon>
        <taxon>Neoptera</taxon>
        <taxon>Endopterygota</taxon>
        <taxon>Hymenoptera</taxon>
        <taxon>Apocrita</taxon>
        <taxon>Aculeata</taxon>
        <taxon>Formicoidea</taxon>
        <taxon>Formicidae</taxon>
        <taxon>Myrmicinae</taxon>
        <taxon>Cardiocondyla</taxon>
    </lineage>
</organism>
<dbReference type="InterPro" id="IPR049126">
    <property type="entry name" value="FAN1-like_TPR"/>
</dbReference>
<dbReference type="Proteomes" id="UP001430953">
    <property type="component" value="Unassembled WGS sequence"/>
</dbReference>
<dbReference type="InterPro" id="IPR033315">
    <property type="entry name" value="Fan1-like"/>
</dbReference>
<dbReference type="GO" id="GO:0005634">
    <property type="term" value="C:nucleus"/>
    <property type="evidence" value="ECO:0007669"/>
    <property type="project" value="UniProtKB-SubCell"/>
</dbReference>
<keyword evidence="4 8" id="KW-0479">Metal-binding</keyword>
<comment type="function">
    <text evidence="8">Nuclease required for the repair of DNA interstrand cross-links (ICL). Acts as a 5'-3' exonuclease that anchors at a cut end of DNA and cleaves DNA successively at every third nucleotide, allowing to excise an ICL from one strand through flanking incisions.</text>
</comment>
<dbReference type="Pfam" id="PF21315">
    <property type="entry name" value="FAN1_HTH"/>
    <property type="match status" value="1"/>
</dbReference>
<dbReference type="GO" id="GO:0004528">
    <property type="term" value="F:phosphodiesterase I activity"/>
    <property type="evidence" value="ECO:0007669"/>
    <property type="project" value="UniProtKB-EC"/>
</dbReference>
<dbReference type="Gene3D" id="3.40.1350.10">
    <property type="match status" value="1"/>
</dbReference>
<evidence type="ECO:0000256" key="2">
    <source>
        <dbReference type="ARBA" id="ARBA00005533"/>
    </source>
</evidence>
<dbReference type="GO" id="GO:0008409">
    <property type="term" value="F:5'-3' exonuclease activity"/>
    <property type="evidence" value="ECO:0007669"/>
    <property type="project" value="TreeGrafter"/>
</dbReference>
<keyword evidence="8" id="KW-0227">DNA damage</keyword>
<dbReference type="CDD" id="cd22326">
    <property type="entry name" value="FAN1-like"/>
    <property type="match status" value="1"/>
</dbReference>
<evidence type="ECO:0000256" key="9">
    <source>
        <dbReference type="SAM" id="MobiDB-lite"/>
    </source>
</evidence>
<evidence type="ECO:0000259" key="10">
    <source>
        <dbReference type="SMART" id="SM00990"/>
    </source>
</evidence>
<reference evidence="11 12" key="1">
    <citation type="submission" date="2023-03" db="EMBL/GenBank/DDBJ databases">
        <title>High recombination rates correlate with genetic variation in Cardiocondyla obscurior ants.</title>
        <authorList>
            <person name="Errbii M."/>
        </authorList>
    </citation>
    <scope>NUCLEOTIDE SEQUENCE [LARGE SCALE GENOMIC DNA]</scope>
    <source>
        <strain evidence="11">Alpha-2009</strain>
        <tissue evidence="11">Whole body</tissue>
    </source>
</reference>
<keyword evidence="8" id="KW-0234">DNA repair</keyword>
<feature type="domain" description="VRR-NUC" evidence="10">
    <location>
        <begin position="744"/>
        <end position="829"/>
    </location>
</feature>
<dbReference type="InterPro" id="IPR011856">
    <property type="entry name" value="tRNA_endonuc-like_dom_sf"/>
</dbReference>
<evidence type="ECO:0000256" key="5">
    <source>
        <dbReference type="ARBA" id="ARBA00022801"/>
    </source>
</evidence>
<evidence type="ECO:0000256" key="1">
    <source>
        <dbReference type="ARBA" id="ARBA00000983"/>
    </source>
</evidence>
<dbReference type="AlphaFoldDB" id="A0AAW2EBL5"/>
<dbReference type="GO" id="GO:0036297">
    <property type="term" value="P:interstrand cross-link repair"/>
    <property type="evidence" value="ECO:0007669"/>
    <property type="project" value="InterPro"/>
</dbReference>
<proteinExistence type="inferred from homology"/>
<dbReference type="GO" id="GO:0046872">
    <property type="term" value="F:metal ion binding"/>
    <property type="evidence" value="ECO:0007669"/>
    <property type="project" value="UniProtKB-KW"/>
</dbReference>
<name>A0AAW2EBL5_9HYME</name>
<comment type="subcellular location">
    <subcellularLocation>
        <location evidence="8">Nucleus</location>
    </subcellularLocation>
</comment>
<dbReference type="InterPro" id="IPR049125">
    <property type="entry name" value="FAN1-like_WH"/>
</dbReference>
<dbReference type="GO" id="GO:0017108">
    <property type="term" value="F:5'-flap endonuclease activity"/>
    <property type="evidence" value="ECO:0007669"/>
    <property type="project" value="TreeGrafter"/>
</dbReference>
<dbReference type="EMBL" id="JADYXP020000028">
    <property type="protein sequence ID" value="KAL0099202.1"/>
    <property type="molecule type" value="Genomic_DNA"/>
</dbReference>
<keyword evidence="8" id="KW-0539">Nucleus</keyword>
<gene>
    <name evidence="11" type="ORF">PUN28_020048</name>
</gene>
<evidence type="ECO:0000313" key="12">
    <source>
        <dbReference type="Proteomes" id="UP001430953"/>
    </source>
</evidence>
<keyword evidence="3 8" id="KW-0540">Nuclease</keyword>
<comment type="cofactor">
    <cofactor evidence="8">
        <name>Mg(2+)</name>
        <dbReference type="ChEBI" id="CHEBI:18420"/>
    </cofactor>
    <cofactor evidence="8">
        <name>Mn(2+)</name>
        <dbReference type="ChEBI" id="CHEBI:29035"/>
    </cofactor>
</comment>
<comment type="caution">
    <text evidence="11">The sequence shown here is derived from an EMBL/GenBank/DDBJ whole genome shotgun (WGS) entry which is preliminary data.</text>
</comment>
<dbReference type="InterPro" id="IPR049132">
    <property type="entry name" value="FAN1-like_euk"/>
</dbReference>
<evidence type="ECO:0000256" key="8">
    <source>
        <dbReference type="RuleBase" id="RU365033"/>
    </source>
</evidence>
<comment type="catalytic activity">
    <reaction evidence="1 8">
        <text>Hydrolytically removes 5'-nucleotides successively from the 3'-hydroxy termini of 3'-hydroxy-terminated oligonucleotides.</text>
        <dbReference type="EC" id="3.1.4.1"/>
    </reaction>
</comment>
<dbReference type="SMART" id="SM00990">
    <property type="entry name" value="VRR_NUC"/>
    <property type="match status" value="1"/>
</dbReference>
<dbReference type="GO" id="GO:0070336">
    <property type="term" value="F:flap-structured DNA binding"/>
    <property type="evidence" value="ECO:0007669"/>
    <property type="project" value="TreeGrafter"/>
</dbReference>
<dbReference type="Pfam" id="PF21170">
    <property type="entry name" value="FAN1_TPR"/>
    <property type="match status" value="1"/>
</dbReference>
<keyword evidence="7 8" id="KW-0464">Manganese</keyword>
<keyword evidence="5 8" id="KW-0378">Hydrolase</keyword>
<protein>
    <recommendedName>
        <fullName evidence="8">Fanconi-associated nuclease</fullName>
        <ecNumber evidence="8">3.1.4.1</ecNumber>
    </recommendedName>
</protein>
<evidence type="ECO:0000256" key="4">
    <source>
        <dbReference type="ARBA" id="ARBA00022723"/>
    </source>
</evidence>
<evidence type="ECO:0000256" key="6">
    <source>
        <dbReference type="ARBA" id="ARBA00022842"/>
    </source>
</evidence>
<dbReference type="InterPro" id="IPR014883">
    <property type="entry name" value="VRR_NUC"/>
</dbReference>
<evidence type="ECO:0000313" key="11">
    <source>
        <dbReference type="EMBL" id="KAL0099202.1"/>
    </source>
</evidence>
<evidence type="ECO:0000256" key="7">
    <source>
        <dbReference type="ARBA" id="ARBA00023211"/>
    </source>
</evidence>
<dbReference type="EC" id="3.1.4.1" evidence="8"/>
<dbReference type="Pfam" id="PF08774">
    <property type="entry name" value="VRR_NUC"/>
    <property type="match status" value="1"/>
</dbReference>
<dbReference type="PANTHER" id="PTHR15749:SF4">
    <property type="entry name" value="FANCONI-ASSOCIATED NUCLEASE 1"/>
    <property type="match status" value="1"/>
</dbReference>
<keyword evidence="12" id="KW-1185">Reference proteome</keyword>
<keyword evidence="6 8" id="KW-0460">Magnesium</keyword>
<sequence>MRQTTMDQFYNVVGGSNKSERIKNKKKKSPIIMRTPVKKTRRDFLHKSPNLCKTNKKEIDVITLDDKLPSIETNTHNSPTKIVENRIVTSPIIKYASPIRSAQPTPLSSDGQFTPKTSSPIKAALNRSPSTKRVRRKLIKNTIEDLTSKAINYLNLAKEGAIANNDIDLEKVYSIGKFNYQPKCIDTTITTKYEFDDVVIPEDMYSLHLFKAIVTVFSNPINCGYFDNTELDMIFSFLTLSRHAQALLIRMLKRQYKWHRINHIEYNEISNNLKPVFDELVSRSIFKADKDKEDTAVLINLLQAPEVHKLCRDFKIEKNKSKLVEFGCKTKPLFPGTASPRDKLRTSVNNCLGDCVILNIKVKEVIDRIITLLIPNQDPDETLSDTFLTFLRIEKGEIKFPKITINDCPIFASKKHLLDYIEAKNVLHNILRAIQNKQWENAQRLGTLAAQRLQLILEIESISLQDSSLPYHIRRFMPGYMWLKVLSKSINVFKKTKETLPLAIDYLQILINQNCHMKYRKGQWYIELIKIHMYHQKNLEASVALISKTIKYENLTEVDRLDLLERAEIIVKRKTGISKNSQALVKHMLDSHVISRTQLIPENSITIQGTICGNTPQGKSSWCISTDADEKMYGSVETLALYSYKSKGYIKGVHCEGAFPITLFAVMFWDELYNINIPGAWVSLYQNAPLDLYSSEFYENRKEQIDKKLQNLQKFDSEKLSKYLKDKFELYCEYQSISQDNIFNDSDCIQQIARCLGVEGVIGICKRLIYNFPLWTAGFPDLIVWNAQTNKYKIVEVKGPNDSLSTKQKLWLDYLNRLGLNTEVCYCESHTSHPRGRKRKHDKSEL</sequence>
<accession>A0AAW2EBL5</accession>
<evidence type="ECO:0000256" key="3">
    <source>
        <dbReference type="ARBA" id="ARBA00022722"/>
    </source>
</evidence>